<comment type="similarity">
    <text evidence="1">Belongs to the metallo-beta-lactamase superfamily.</text>
</comment>
<dbReference type="Proteomes" id="UP000199245">
    <property type="component" value="Unassembled WGS sequence"/>
</dbReference>
<accession>A0A1G6XN84</accession>
<dbReference type="RefSeq" id="WP_092083530.1">
    <property type="nucleotide sequence ID" value="NZ_FMZW01000015.1"/>
</dbReference>
<dbReference type="PANTHER" id="PTHR42978">
    <property type="entry name" value="QUORUM-QUENCHING LACTONASE YTNP-RELATED-RELATED"/>
    <property type="match status" value="1"/>
</dbReference>
<dbReference type="InterPro" id="IPR001279">
    <property type="entry name" value="Metallo-B-lactamas"/>
</dbReference>
<keyword evidence="2" id="KW-0479">Metal-binding</keyword>
<dbReference type="CDD" id="cd07720">
    <property type="entry name" value="OPHC2-like_MBL-fold"/>
    <property type="match status" value="1"/>
</dbReference>
<evidence type="ECO:0000259" key="5">
    <source>
        <dbReference type="SMART" id="SM00849"/>
    </source>
</evidence>
<dbReference type="SUPFAM" id="SSF56281">
    <property type="entry name" value="Metallo-hydrolase/oxidoreductase"/>
    <property type="match status" value="1"/>
</dbReference>
<dbReference type="InterPro" id="IPR051013">
    <property type="entry name" value="MBL_superfamily_lactonases"/>
</dbReference>
<sequence length="332" mass="36550">MESRKTRSQMRRRDLVKGAALVGGAALTEVVATRSEAKEPKSDKQVPSYYRFALGEAQVTVVSDGPLPLGDPSESFLGVPKEEVVRMLGKSFLPTKEVVLEQNAPVVNFGNKLVLFDTGMGSLKQFGPTTGRLKSSLAAAGIALEEVDAVVCSHAHWDHIGGIWGDDNKPTFPNAQIYISQTDYDFWTDKSKLGGDLDGLVKAAIHNLPPVRDRIVFFKDGEQLLPGVHAIASPGHTLGHHCFMIESAGKSFCYVGDLTHHPVLLFEKPRMEFLFDTDSKLSVKSRVRVLDMLAANRTPLMSYHFPWPGLGHVGKDGDGFRYYPEPMHMSFL</sequence>
<dbReference type="AlphaFoldDB" id="A0A1G6XN84"/>
<dbReference type="Gene3D" id="3.60.15.10">
    <property type="entry name" value="Ribonuclease Z/Hydroxyacylglutathione hydrolase-like"/>
    <property type="match status" value="1"/>
</dbReference>
<evidence type="ECO:0000256" key="4">
    <source>
        <dbReference type="ARBA" id="ARBA00022833"/>
    </source>
</evidence>
<dbReference type="Pfam" id="PF00753">
    <property type="entry name" value="Lactamase_B"/>
    <property type="match status" value="1"/>
</dbReference>
<dbReference type="EMBL" id="FMZW01000015">
    <property type="protein sequence ID" value="SDD78807.1"/>
    <property type="molecule type" value="Genomic_DNA"/>
</dbReference>
<evidence type="ECO:0000256" key="3">
    <source>
        <dbReference type="ARBA" id="ARBA00022801"/>
    </source>
</evidence>
<protein>
    <submittedName>
        <fullName evidence="6">Glyoxylase, beta-lactamase superfamily II</fullName>
    </submittedName>
</protein>
<evidence type="ECO:0000256" key="1">
    <source>
        <dbReference type="ARBA" id="ARBA00007749"/>
    </source>
</evidence>
<dbReference type="SMART" id="SM00849">
    <property type="entry name" value="Lactamase_B"/>
    <property type="match status" value="1"/>
</dbReference>
<name>A0A1G6XN84_9BRAD</name>
<dbReference type="InterPro" id="IPR006311">
    <property type="entry name" value="TAT_signal"/>
</dbReference>
<reference evidence="6 7" key="1">
    <citation type="submission" date="2016-10" db="EMBL/GenBank/DDBJ databases">
        <authorList>
            <person name="de Groot N.N."/>
        </authorList>
    </citation>
    <scope>NUCLEOTIDE SEQUENCE [LARGE SCALE GENOMIC DNA]</scope>
    <source>
        <strain evidence="6 7">R5</strain>
    </source>
</reference>
<dbReference type="GO" id="GO:0016787">
    <property type="term" value="F:hydrolase activity"/>
    <property type="evidence" value="ECO:0007669"/>
    <property type="project" value="UniProtKB-KW"/>
</dbReference>
<organism evidence="6 7">
    <name type="scientific">Bradyrhizobium brasilense</name>
    <dbReference type="NCBI Taxonomy" id="1419277"/>
    <lineage>
        <taxon>Bacteria</taxon>
        <taxon>Pseudomonadati</taxon>
        <taxon>Pseudomonadota</taxon>
        <taxon>Alphaproteobacteria</taxon>
        <taxon>Hyphomicrobiales</taxon>
        <taxon>Nitrobacteraceae</taxon>
        <taxon>Bradyrhizobium</taxon>
    </lineage>
</organism>
<keyword evidence="4" id="KW-0862">Zinc</keyword>
<keyword evidence="3" id="KW-0378">Hydrolase</keyword>
<dbReference type="PROSITE" id="PS51318">
    <property type="entry name" value="TAT"/>
    <property type="match status" value="1"/>
</dbReference>
<gene>
    <name evidence="6" type="ORF">SAMN05216337_101573</name>
</gene>
<evidence type="ECO:0000256" key="2">
    <source>
        <dbReference type="ARBA" id="ARBA00022723"/>
    </source>
</evidence>
<dbReference type="InterPro" id="IPR036866">
    <property type="entry name" value="RibonucZ/Hydroxyglut_hydro"/>
</dbReference>
<evidence type="ECO:0000313" key="7">
    <source>
        <dbReference type="Proteomes" id="UP000199245"/>
    </source>
</evidence>
<dbReference type="PANTHER" id="PTHR42978:SF6">
    <property type="entry name" value="QUORUM-QUENCHING LACTONASE YTNP-RELATED"/>
    <property type="match status" value="1"/>
</dbReference>
<dbReference type="GO" id="GO:0046872">
    <property type="term" value="F:metal ion binding"/>
    <property type="evidence" value="ECO:0007669"/>
    <property type="project" value="UniProtKB-KW"/>
</dbReference>
<feature type="domain" description="Metallo-beta-lactamase" evidence="5">
    <location>
        <begin position="101"/>
        <end position="304"/>
    </location>
</feature>
<evidence type="ECO:0000313" key="6">
    <source>
        <dbReference type="EMBL" id="SDD78807.1"/>
    </source>
</evidence>
<proteinExistence type="inferred from homology"/>